<gene>
    <name evidence="3" type="ORF">TeGR_g8349</name>
</gene>
<feature type="compositionally biased region" description="Pro residues" evidence="1">
    <location>
        <begin position="43"/>
        <end position="63"/>
    </location>
</feature>
<evidence type="ECO:0000313" key="4">
    <source>
        <dbReference type="Proteomes" id="UP001165060"/>
    </source>
</evidence>
<feature type="transmembrane region" description="Helical" evidence="2">
    <location>
        <begin position="141"/>
        <end position="160"/>
    </location>
</feature>
<name>A0ABQ6MAF7_9STRA</name>
<feature type="non-terminal residue" evidence="3">
    <location>
        <position position="164"/>
    </location>
</feature>
<evidence type="ECO:0000313" key="3">
    <source>
        <dbReference type="EMBL" id="GMI22735.1"/>
    </source>
</evidence>
<proteinExistence type="predicted"/>
<accession>A0ABQ6MAF7</accession>
<keyword evidence="2" id="KW-1133">Transmembrane helix</keyword>
<feature type="compositionally biased region" description="Pro residues" evidence="1">
    <location>
        <begin position="79"/>
        <end position="90"/>
    </location>
</feature>
<comment type="caution">
    <text evidence="3">The sequence shown here is derived from an EMBL/GenBank/DDBJ whole genome shotgun (WGS) entry which is preliminary data.</text>
</comment>
<keyword evidence="2" id="KW-0472">Membrane</keyword>
<evidence type="ECO:0000256" key="2">
    <source>
        <dbReference type="SAM" id="Phobius"/>
    </source>
</evidence>
<sequence>MARISTAPEISLPTVLALLAFTLSFLRFSFQLIAFASSDPKKPSPTPGTPAKPSAPTPAPSPTELPDVSARSSTSEPLLPAPPAPPPAPRNYPAGKATLLLLLSSACVPFSSARAPPALLSAALLLDLGCALLRPPPLAGAFFPLLPAAAFLASGLLQLLGSGS</sequence>
<dbReference type="EMBL" id="BRYB01001304">
    <property type="protein sequence ID" value="GMI22735.1"/>
    <property type="molecule type" value="Genomic_DNA"/>
</dbReference>
<reference evidence="3 4" key="1">
    <citation type="journal article" date="2023" name="Commun. Biol.">
        <title>Genome analysis of Parmales, the sister group of diatoms, reveals the evolutionary specialization of diatoms from phago-mixotrophs to photoautotrophs.</title>
        <authorList>
            <person name="Ban H."/>
            <person name="Sato S."/>
            <person name="Yoshikawa S."/>
            <person name="Yamada K."/>
            <person name="Nakamura Y."/>
            <person name="Ichinomiya M."/>
            <person name="Sato N."/>
            <person name="Blanc-Mathieu R."/>
            <person name="Endo H."/>
            <person name="Kuwata A."/>
            <person name="Ogata H."/>
        </authorList>
    </citation>
    <scope>NUCLEOTIDE SEQUENCE [LARGE SCALE GENOMIC DNA]</scope>
</reference>
<protein>
    <submittedName>
        <fullName evidence="3">Uncharacterized protein</fullName>
    </submittedName>
</protein>
<organism evidence="3 4">
    <name type="scientific">Tetraparma gracilis</name>
    <dbReference type="NCBI Taxonomy" id="2962635"/>
    <lineage>
        <taxon>Eukaryota</taxon>
        <taxon>Sar</taxon>
        <taxon>Stramenopiles</taxon>
        <taxon>Ochrophyta</taxon>
        <taxon>Bolidophyceae</taxon>
        <taxon>Parmales</taxon>
        <taxon>Triparmaceae</taxon>
        <taxon>Tetraparma</taxon>
    </lineage>
</organism>
<dbReference type="Proteomes" id="UP001165060">
    <property type="component" value="Unassembled WGS sequence"/>
</dbReference>
<keyword evidence="2" id="KW-0812">Transmembrane</keyword>
<keyword evidence="4" id="KW-1185">Reference proteome</keyword>
<evidence type="ECO:0000256" key="1">
    <source>
        <dbReference type="SAM" id="MobiDB-lite"/>
    </source>
</evidence>
<feature type="region of interest" description="Disordered" evidence="1">
    <location>
        <begin position="38"/>
        <end position="91"/>
    </location>
</feature>